<organism evidence="8 9">
    <name type="scientific">Magnetospirillum fulvum</name>
    <name type="common">Rhodospirillum fulvum</name>
    <dbReference type="NCBI Taxonomy" id="1082"/>
    <lineage>
        <taxon>Bacteria</taxon>
        <taxon>Pseudomonadati</taxon>
        <taxon>Pseudomonadota</taxon>
        <taxon>Alphaproteobacteria</taxon>
        <taxon>Rhodospirillales</taxon>
        <taxon>Rhodospirillaceae</taxon>
        <taxon>Magnetospirillum</taxon>
    </lineage>
</organism>
<dbReference type="InterPro" id="IPR003660">
    <property type="entry name" value="HAMP_dom"/>
</dbReference>
<dbReference type="SMART" id="SM00283">
    <property type="entry name" value="MA"/>
    <property type="match status" value="1"/>
</dbReference>
<dbReference type="GO" id="GO:0016020">
    <property type="term" value="C:membrane"/>
    <property type="evidence" value="ECO:0007669"/>
    <property type="project" value="InterPro"/>
</dbReference>
<sequence length="563" mass="60268">MITALNNLKISVKLSLAFALVMLIMLINAAINLYEMAEMDRAGVDISQNWMPSVETLARLETLVVEHRVRELAHIATYTPEGIAEQDRNVVRQREQIAETQKKYEALISSKEERSIYERFLSDWNAYIQTTDKVLDLSRQGSKQEARELQLGKSRELYTDMRNILTEDVELNRAGAREAADVLNNSYTNARIALFIDLAVIAGVIIVLALSLRSMIAQPISAMTEAMRRLAEGDHAIEIPARDRGDEIGEMAKAVQVFKDNAIRTEQMGSERRAEQAAREERTRRIESLTSDFDQAIGSVLDMVSQAAGQMENTAQAMTSNADRSNQQASTVAAATEEASTSVQTVASAAEELSASITEIGRQVEQSSRVSQAACTEASRTNETVKGLAESSAKIGAVVSLINDIASQTNLLALNATIEAARAGDAGKGFAVVAGEVKHLANQTAKATEEIGAQISAVQSATEAAVAAIGAIVTRIEEINGIAGAIAAAVEEQSAATAEIARNVQQAAQGTNEVASNIGGVSQSAAETGEAAAQVLVSARTLSQDATEMKSVVERFLEGVRTA</sequence>
<keyword evidence="5" id="KW-1133">Transmembrane helix</keyword>
<dbReference type="Pfam" id="PF00015">
    <property type="entry name" value="MCPsignal"/>
    <property type="match status" value="1"/>
</dbReference>
<comment type="similarity">
    <text evidence="2">Belongs to the methyl-accepting chemotaxis (MCP) protein family.</text>
</comment>
<dbReference type="Pfam" id="PF12729">
    <property type="entry name" value="4HB_MCP_1"/>
    <property type="match status" value="1"/>
</dbReference>
<dbReference type="EMBL" id="FNWO01000001">
    <property type="protein sequence ID" value="SEH25317.1"/>
    <property type="molecule type" value="Genomic_DNA"/>
</dbReference>
<accession>A0A1H6GPJ7</accession>
<evidence type="ECO:0000313" key="8">
    <source>
        <dbReference type="EMBL" id="SEH25317.1"/>
    </source>
</evidence>
<proteinExistence type="inferred from homology"/>
<dbReference type="Pfam" id="PF00672">
    <property type="entry name" value="HAMP"/>
    <property type="match status" value="1"/>
</dbReference>
<evidence type="ECO:0000256" key="1">
    <source>
        <dbReference type="ARBA" id="ARBA00023224"/>
    </source>
</evidence>
<dbReference type="Proteomes" id="UP000182983">
    <property type="component" value="Unassembled WGS sequence"/>
</dbReference>
<keyword evidence="5" id="KW-0812">Transmembrane</keyword>
<feature type="transmembrane region" description="Helical" evidence="5">
    <location>
        <begin position="192"/>
        <end position="212"/>
    </location>
</feature>
<dbReference type="InterPro" id="IPR004090">
    <property type="entry name" value="Chemotax_Me-accpt_rcpt"/>
</dbReference>
<dbReference type="PRINTS" id="PR00260">
    <property type="entry name" value="CHEMTRNSDUCR"/>
</dbReference>
<feature type="domain" description="HAMP" evidence="7">
    <location>
        <begin position="214"/>
        <end position="267"/>
    </location>
</feature>
<dbReference type="PROSITE" id="PS50885">
    <property type="entry name" value="HAMP"/>
    <property type="match status" value="1"/>
</dbReference>
<feature type="transmembrane region" description="Helical" evidence="5">
    <location>
        <begin position="12"/>
        <end position="31"/>
    </location>
</feature>
<evidence type="ECO:0000256" key="2">
    <source>
        <dbReference type="ARBA" id="ARBA00029447"/>
    </source>
</evidence>
<dbReference type="AlphaFoldDB" id="A0A1H6GPJ7"/>
<feature type="compositionally biased region" description="Basic and acidic residues" evidence="4">
    <location>
        <begin position="269"/>
        <end position="286"/>
    </location>
</feature>
<gene>
    <name evidence="8" type="ORF">SAMN04244559_00173</name>
</gene>
<keyword evidence="1 3" id="KW-0807">Transducer</keyword>
<evidence type="ECO:0000259" key="7">
    <source>
        <dbReference type="PROSITE" id="PS50885"/>
    </source>
</evidence>
<dbReference type="PROSITE" id="PS50111">
    <property type="entry name" value="CHEMOTAXIS_TRANSDUC_2"/>
    <property type="match status" value="1"/>
</dbReference>
<dbReference type="Gene3D" id="1.10.287.950">
    <property type="entry name" value="Methyl-accepting chemotaxis protein"/>
    <property type="match status" value="1"/>
</dbReference>
<dbReference type="InterPro" id="IPR004089">
    <property type="entry name" value="MCPsignal_dom"/>
</dbReference>
<evidence type="ECO:0000313" key="9">
    <source>
        <dbReference type="Proteomes" id="UP000182983"/>
    </source>
</evidence>
<evidence type="ECO:0000256" key="5">
    <source>
        <dbReference type="SAM" id="Phobius"/>
    </source>
</evidence>
<feature type="region of interest" description="Disordered" evidence="4">
    <location>
        <begin position="264"/>
        <end position="286"/>
    </location>
</feature>
<dbReference type="GO" id="GO:0004888">
    <property type="term" value="F:transmembrane signaling receptor activity"/>
    <property type="evidence" value="ECO:0007669"/>
    <property type="project" value="InterPro"/>
</dbReference>
<dbReference type="RefSeq" id="WP_244511009.1">
    <property type="nucleotide sequence ID" value="NZ_FNWO01000001.1"/>
</dbReference>
<dbReference type="SMART" id="SM00304">
    <property type="entry name" value="HAMP"/>
    <property type="match status" value="1"/>
</dbReference>
<keyword evidence="9" id="KW-1185">Reference proteome</keyword>
<dbReference type="InterPro" id="IPR047347">
    <property type="entry name" value="YvaQ-like_sensor"/>
</dbReference>
<name>A0A1H6GPJ7_MAGFU</name>
<feature type="domain" description="Methyl-accepting transducer" evidence="6">
    <location>
        <begin position="300"/>
        <end position="529"/>
    </location>
</feature>
<keyword evidence="5" id="KW-0472">Membrane</keyword>
<dbReference type="GO" id="GO:0006935">
    <property type="term" value="P:chemotaxis"/>
    <property type="evidence" value="ECO:0007669"/>
    <property type="project" value="InterPro"/>
</dbReference>
<dbReference type="InterPro" id="IPR024478">
    <property type="entry name" value="HlyB_4HB_MCP"/>
</dbReference>
<evidence type="ECO:0000256" key="4">
    <source>
        <dbReference type="SAM" id="MobiDB-lite"/>
    </source>
</evidence>
<dbReference type="Gene3D" id="1.10.8.500">
    <property type="entry name" value="HAMP domain in histidine kinase"/>
    <property type="match status" value="1"/>
</dbReference>
<protein>
    <submittedName>
        <fullName evidence="8">Methyl-accepting chemotaxis protein</fullName>
    </submittedName>
</protein>
<feature type="compositionally biased region" description="Polar residues" evidence="4">
    <location>
        <begin position="314"/>
        <end position="326"/>
    </location>
</feature>
<dbReference type="SUPFAM" id="SSF58104">
    <property type="entry name" value="Methyl-accepting chemotaxis protein (MCP) signaling domain"/>
    <property type="match status" value="1"/>
</dbReference>
<dbReference type="PANTHER" id="PTHR32089:SF112">
    <property type="entry name" value="LYSOZYME-LIKE PROTEIN-RELATED"/>
    <property type="match status" value="1"/>
</dbReference>
<dbReference type="CDD" id="cd06225">
    <property type="entry name" value="HAMP"/>
    <property type="match status" value="1"/>
</dbReference>
<reference evidence="9" key="1">
    <citation type="submission" date="2016-10" db="EMBL/GenBank/DDBJ databases">
        <authorList>
            <person name="Varghese N."/>
            <person name="Submissions S."/>
        </authorList>
    </citation>
    <scope>NUCLEOTIDE SEQUENCE [LARGE SCALE GENOMIC DNA]</scope>
    <source>
        <strain evidence="9">DSM 13234</strain>
    </source>
</reference>
<dbReference type="CDD" id="cd19411">
    <property type="entry name" value="MCP2201-like_sensor"/>
    <property type="match status" value="1"/>
</dbReference>
<evidence type="ECO:0000259" key="6">
    <source>
        <dbReference type="PROSITE" id="PS50111"/>
    </source>
</evidence>
<dbReference type="GO" id="GO:0007165">
    <property type="term" value="P:signal transduction"/>
    <property type="evidence" value="ECO:0007669"/>
    <property type="project" value="UniProtKB-KW"/>
</dbReference>
<feature type="region of interest" description="Disordered" evidence="4">
    <location>
        <begin position="314"/>
        <end position="335"/>
    </location>
</feature>
<evidence type="ECO:0000256" key="3">
    <source>
        <dbReference type="PROSITE-ProRule" id="PRU00284"/>
    </source>
</evidence>
<dbReference type="PANTHER" id="PTHR32089">
    <property type="entry name" value="METHYL-ACCEPTING CHEMOTAXIS PROTEIN MCPB"/>
    <property type="match status" value="1"/>
</dbReference>